<dbReference type="InterPro" id="IPR010610">
    <property type="entry name" value="EryCIII-like_C"/>
</dbReference>
<evidence type="ECO:0000256" key="1">
    <source>
        <dbReference type="ARBA" id="ARBA00006962"/>
    </source>
</evidence>
<dbReference type="EMBL" id="QHHU01000018">
    <property type="protein sequence ID" value="RSM44873.1"/>
    <property type="molecule type" value="Genomic_DNA"/>
</dbReference>
<dbReference type="AlphaFoldDB" id="A0A428WP98"/>
<dbReference type="CDD" id="cd03784">
    <property type="entry name" value="GT1_Gtf-like"/>
    <property type="match status" value="1"/>
</dbReference>
<comment type="caution">
    <text evidence="7">The sequence shown here is derived from an EMBL/GenBank/DDBJ whole genome shotgun (WGS) entry which is preliminary data.</text>
</comment>
<name>A0A428WP98_AMYBA</name>
<evidence type="ECO:0000259" key="6">
    <source>
        <dbReference type="Pfam" id="PF21036"/>
    </source>
</evidence>
<comment type="similarity">
    <text evidence="1">Belongs to the glycosyltransferase 28 family.</text>
</comment>
<dbReference type="SUPFAM" id="SSF53756">
    <property type="entry name" value="UDP-Glycosyltransferase/glycogen phosphorylase"/>
    <property type="match status" value="1"/>
</dbReference>
<organism evidence="7 8">
    <name type="scientific">Amycolatopsis balhimycina DSM 5908</name>
    <dbReference type="NCBI Taxonomy" id="1081091"/>
    <lineage>
        <taxon>Bacteria</taxon>
        <taxon>Bacillati</taxon>
        <taxon>Actinomycetota</taxon>
        <taxon>Actinomycetes</taxon>
        <taxon>Pseudonocardiales</taxon>
        <taxon>Pseudonocardiaceae</taxon>
        <taxon>Amycolatopsis</taxon>
    </lineage>
</organism>
<dbReference type="InterPro" id="IPR048284">
    <property type="entry name" value="EryCIII-like_N"/>
</dbReference>
<sequence length="404" mass="44383">MRVLFVTWAWGSHFNPLVPFGWALRAAGHEVMVASHPSFAPTITAAGLPALPAGRHVDLVEVLRDTLAKAGWYDKHRQEQRKAKADKNWSDAQRLGSGAGMRRGLNVLRVAADSAAAMADDTVRFIDRWRPDAVVYEPFGFLGPLIAARLDVPALRLLWTVDFLHSVGDVEEELLGELAARIGAPRINAVGDLTLDPCPPRLQVVDDLERQPMRYVPYNGPAVEPAWLRRPKRRRRICVTWGTSIDGLALNDGLLAPAVVRELGKHDVETVVAVVESQRELFGELPENVVNLGRVPLDQALADCDAIIHQGGGGTTMTAVKNGVPQFVLPILPDTMFNAQHVAASKAGTYLWGGDAWGERLTHELGQYLADLDRYQEEAAQMRAEHLAMPSPADVVSLLEKRVR</sequence>
<dbReference type="GO" id="GO:0016758">
    <property type="term" value="F:hexosyltransferase activity"/>
    <property type="evidence" value="ECO:0007669"/>
    <property type="project" value="UniProtKB-ARBA"/>
</dbReference>
<evidence type="ECO:0000256" key="4">
    <source>
        <dbReference type="SAM" id="Coils"/>
    </source>
</evidence>
<dbReference type="Gene3D" id="3.40.50.2000">
    <property type="entry name" value="Glycogen Phosphorylase B"/>
    <property type="match status" value="2"/>
</dbReference>
<keyword evidence="4" id="KW-0175">Coiled coil</keyword>
<dbReference type="GO" id="GO:0017000">
    <property type="term" value="P:antibiotic biosynthetic process"/>
    <property type="evidence" value="ECO:0007669"/>
    <property type="project" value="UniProtKB-ARBA"/>
</dbReference>
<gene>
    <name evidence="7" type="ORF">DMA12_15125</name>
</gene>
<dbReference type="InterPro" id="IPR002213">
    <property type="entry name" value="UDP_glucos_trans"/>
</dbReference>
<dbReference type="GO" id="GO:0008194">
    <property type="term" value="F:UDP-glycosyltransferase activity"/>
    <property type="evidence" value="ECO:0007669"/>
    <property type="project" value="InterPro"/>
</dbReference>
<feature type="coiled-coil region" evidence="4">
    <location>
        <begin position="358"/>
        <end position="385"/>
    </location>
</feature>
<proteinExistence type="inferred from homology"/>
<dbReference type="PANTHER" id="PTHR48050:SF13">
    <property type="entry name" value="STEROL 3-BETA-GLUCOSYLTRANSFERASE UGT80A2"/>
    <property type="match status" value="1"/>
</dbReference>
<reference evidence="7 8" key="1">
    <citation type="submission" date="2018-05" db="EMBL/GenBank/DDBJ databases">
        <title>Evolution of GPA BGCs.</title>
        <authorList>
            <person name="Waglechner N."/>
            <person name="Wright G.D."/>
        </authorList>
    </citation>
    <scope>NUCLEOTIDE SEQUENCE [LARGE SCALE GENOMIC DNA]</scope>
    <source>
        <strain evidence="7 8">DSM 5908</strain>
    </source>
</reference>
<evidence type="ECO:0000313" key="7">
    <source>
        <dbReference type="EMBL" id="RSM44873.1"/>
    </source>
</evidence>
<dbReference type="Pfam" id="PF06722">
    <property type="entry name" value="EryCIII-like_C"/>
    <property type="match status" value="1"/>
</dbReference>
<protein>
    <submittedName>
        <fullName evidence="7">DUF1205 domain-containing protein</fullName>
    </submittedName>
</protein>
<evidence type="ECO:0000313" key="8">
    <source>
        <dbReference type="Proteomes" id="UP000286716"/>
    </source>
</evidence>
<dbReference type="OrthoDB" id="5488434at2"/>
<keyword evidence="8" id="KW-1185">Reference proteome</keyword>
<keyword evidence="2" id="KW-0328">Glycosyltransferase</keyword>
<dbReference type="Pfam" id="PF21036">
    <property type="entry name" value="EryCIII-like_N"/>
    <property type="match status" value="1"/>
</dbReference>
<accession>A0A428WP98</accession>
<feature type="domain" description="Erythromycin biosynthesis protein CIII-like C-terminal" evidence="5">
    <location>
        <begin position="259"/>
        <end position="400"/>
    </location>
</feature>
<evidence type="ECO:0000256" key="3">
    <source>
        <dbReference type="ARBA" id="ARBA00022679"/>
    </source>
</evidence>
<dbReference type="Proteomes" id="UP000286716">
    <property type="component" value="Unassembled WGS sequence"/>
</dbReference>
<keyword evidence="3" id="KW-0808">Transferase</keyword>
<dbReference type="PANTHER" id="PTHR48050">
    <property type="entry name" value="STEROL 3-BETA-GLUCOSYLTRANSFERASE"/>
    <property type="match status" value="1"/>
</dbReference>
<dbReference type="InterPro" id="IPR050426">
    <property type="entry name" value="Glycosyltransferase_28"/>
</dbReference>
<feature type="domain" description="Erythromycin biosynthesis protein CIII-like N-terminal" evidence="6">
    <location>
        <begin position="22"/>
        <end position="242"/>
    </location>
</feature>
<evidence type="ECO:0000259" key="5">
    <source>
        <dbReference type="Pfam" id="PF06722"/>
    </source>
</evidence>
<evidence type="ECO:0000256" key="2">
    <source>
        <dbReference type="ARBA" id="ARBA00022676"/>
    </source>
</evidence>